<reference evidence="3" key="1">
    <citation type="submission" date="2014-06" db="EMBL/GenBank/DDBJ databases">
        <title>Key roles for freshwater Actinobacteria revealed by deep metagenomic sequencing.</title>
        <authorList>
            <person name="Ghai R."/>
            <person name="Mizuno C.M."/>
            <person name="Picazo A."/>
            <person name="Camacho A."/>
            <person name="Rodriguez-Valera F."/>
        </authorList>
    </citation>
    <scope>NUCLEOTIDE SEQUENCE</scope>
</reference>
<protein>
    <submittedName>
        <fullName evidence="3">Putative fatty-acid--CoA ligase</fullName>
    </submittedName>
</protein>
<keyword evidence="3" id="KW-0436">Ligase</keyword>
<evidence type="ECO:0000259" key="1">
    <source>
        <dbReference type="Pfam" id="PF00501"/>
    </source>
</evidence>
<organism evidence="3">
    <name type="scientific">freshwater metagenome</name>
    <dbReference type="NCBI Taxonomy" id="449393"/>
    <lineage>
        <taxon>unclassified sequences</taxon>
        <taxon>metagenomes</taxon>
        <taxon>ecological metagenomes</taxon>
    </lineage>
</organism>
<accession>A0A094SFH3</accession>
<comment type="caution">
    <text evidence="3">The sequence shown here is derived from an EMBL/GenBank/DDBJ whole genome shotgun (WGS) entry which is preliminary data.</text>
</comment>
<dbReference type="EMBL" id="JNSL01000071">
    <property type="protein sequence ID" value="KGA16978.1"/>
    <property type="molecule type" value="Genomic_DNA"/>
</dbReference>
<feature type="domain" description="AMP-dependent synthetase/ligase" evidence="1">
    <location>
        <begin position="13"/>
        <end position="336"/>
    </location>
</feature>
<dbReference type="InterPro" id="IPR000873">
    <property type="entry name" value="AMP-dep_synth/lig_dom"/>
</dbReference>
<feature type="domain" description="AMP-binding enzyme C-terminal" evidence="2">
    <location>
        <begin position="393"/>
        <end position="426"/>
    </location>
</feature>
<dbReference type="InterPro" id="IPR045851">
    <property type="entry name" value="AMP-bd_C_sf"/>
</dbReference>
<dbReference type="Gene3D" id="3.40.50.12780">
    <property type="entry name" value="N-terminal domain of ligase-like"/>
    <property type="match status" value="1"/>
</dbReference>
<dbReference type="PANTHER" id="PTHR24096">
    <property type="entry name" value="LONG-CHAIN-FATTY-ACID--COA LIGASE"/>
    <property type="match status" value="1"/>
</dbReference>
<sequence length="432" mass="46801">MISFIQRLEDLTAEDPLAPAITCAGDSMSRVELLKAGYNLAVYLHERGVREDDMVTVAVPNSIDFFIAYIAAWRLGATPQPISSRLPQRELDAIIDLANSSAVIGVEEGSVANRVCVPTGFRAPDADASHLPYVVSKAWKAPTSGGSTGRPKLIVSGDPAALDPDAPLPLLMQKGGCLVMPGPLYHNGPAVWSCQAWLNGLHVVLLPRFDATGTLEAIQKYKGTVLYMVPTMMKRITRLPEEERLSYDLSSLQVVWHLAEPCPEWLKQEWIDWLGAERIFELYAGTEAQTATVITGHEWLAHRGSVGKTVPGTVKITNEDGAELPVGEMGEVWMRSLRETPTYKYVGATARTLEGGWESLGDMGYLDAEGYLYLGDRAADMILSGGANIYPAEIESAIQEHPAIKSCAVIGFPDEDKGNVIHAIVEAASVSG</sequence>
<gene>
    <name evidence="3" type="ORF">GM51_11360</name>
</gene>
<dbReference type="Pfam" id="PF13193">
    <property type="entry name" value="AMP-binding_C"/>
    <property type="match status" value="1"/>
</dbReference>
<dbReference type="InterPro" id="IPR025110">
    <property type="entry name" value="AMP-bd_C"/>
</dbReference>
<dbReference type="PANTHER" id="PTHR24096:SF323">
    <property type="entry name" value="BLR3536 PROTEIN"/>
    <property type="match status" value="1"/>
</dbReference>
<proteinExistence type="predicted"/>
<dbReference type="AlphaFoldDB" id="A0A094SFH3"/>
<evidence type="ECO:0000259" key="2">
    <source>
        <dbReference type="Pfam" id="PF13193"/>
    </source>
</evidence>
<name>A0A094SFH3_9ZZZZ</name>
<evidence type="ECO:0000313" key="3">
    <source>
        <dbReference type="EMBL" id="KGA16978.1"/>
    </source>
</evidence>
<dbReference type="Gene3D" id="3.30.300.30">
    <property type="match status" value="1"/>
</dbReference>
<dbReference type="GO" id="GO:0016405">
    <property type="term" value="F:CoA-ligase activity"/>
    <property type="evidence" value="ECO:0007669"/>
    <property type="project" value="TreeGrafter"/>
</dbReference>
<dbReference type="InterPro" id="IPR042099">
    <property type="entry name" value="ANL_N_sf"/>
</dbReference>
<dbReference type="Pfam" id="PF00501">
    <property type="entry name" value="AMP-binding"/>
    <property type="match status" value="1"/>
</dbReference>
<dbReference type="SUPFAM" id="SSF56801">
    <property type="entry name" value="Acetyl-CoA synthetase-like"/>
    <property type="match status" value="1"/>
</dbReference>